<proteinExistence type="predicted"/>
<evidence type="ECO:0000313" key="2">
    <source>
        <dbReference type="EMBL" id="CAG5071773.1"/>
    </source>
</evidence>
<dbReference type="EMBL" id="CAJRAU010000005">
    <property type="protein sequence ID" value="CAG5071773.1"/>
    <property type="molecule type" value="Genomic_DNA"/>
</dbReference>
<name>A0ABM8UU23_9BACT</name>
<accession>A0ABM8UU23</accession>
<keyword evidence="1" id="KW-0812">Transmembrane</keyword>
<keyword evidence="1" id="KW-0472">Membrane</keyword>
<evidence type="ECO:0000256" key="1">
    <source>
        <dbReference type="SAM" id="Phobius"/>
    </source>
</evidence>
<keyword evidence="1" id="KW-1133">Transmembrane helix</keyword>
<keyword evidence="3" id="KW-1185">Reference proteome</keyword>
<dbReference type="Proteomes" id="UP000679725">
    <property type="component" value="Unassembled WGS sequence"/>
</dbReference>
<dbReference type="RefSeq" id="WP_215235055.1">
    <property type="nucleotide sequence ID" value="NZ_CAJRAU010000005.1"/>
</dbReference>
<organism evidence="2 3">
    <name type="scientific">Dyadobacter linearis</name>
    <dbReference type="NCBI Taxonomy" id="2823330"/>
    <lineage>
        <taxon>Bacteria</taxon>
        <taxon>Pseudomonadati</taxon>
        <taxon>Bacteroidota</taxon>
        <taxon>Cytophagia</taxon>
        <taxon>Cytophagales</taxon>
        <taxon>Spirosomataceae</taxon>
        <taxon>Dyadobacter</taxon>
    </lineage>
</organism>
<gene>
    <name evidence="2" type="ORF">DYBT9623_03760</name>
</gene>
<sequence>MNFIIILLVTALLQVFSPWWVIAVVPFAIHLWRPTAAFNSFWISFLAVGALWLGYGYYLHLVSNGAISDRIAEIFFLPNGLLLLFVSAAIGGLVAGFAGLSGFLVRNIFTREQGS</sequence>
<feature type="transmembrane region" description="Helical" evidence="1">
    <location>
        <begin position="39"/>
        <end position="59"/>
    </location>
</feature>
<reference evidence="2 3" key="1">
    <citation type="submission" date="2021-04" db="EMBL/GenBank/DDBJ databases">
        <authorList>
            <person name="Rodrigo-Torres L."/>
            <person name="Arahal R. D."/>
            <person name="Lucena T."/>
        </authorList>
    </citation>
    <scope>NUCLEOTIDE SEQUENCE [LARGE SCALE GENOMIC DNA]</scope>
    <source>
        <strain evidence="2 3">CECT 9623</strain>
    </source>
</reference>
<protein>
    <submittedName>
        <fullName evidence="2">Uncharacterized protein</fullName>
    </submittedName>
</protein>
<evidence type="ECO:0000313" key="3">
    <source>
        <dbReference type="Proteomes" id="UP000679725"/>
    </source>
</evidence>
<comment type="caution">
    <text evidence="2">The sequence shown here is derived from an EMBL/GenBank/DDBJ whole genome shotgun (WGS) entry which is preliminary data.</text>
</comment>
<feature type="transmembrane region" description="Helical" evidence="1">
    <location>
        <begin position="80"/>
        <end position="105"/>
    </location>
</feature>